<evidence type="ECO:0000313" key="4">
    <source>
        <dbReference type="Proteomes" id="UP000199651"/>
    </source>
</evidence>
<dbReference type="PANTHER" id="PTHR40763">
    <property type="entry name" value="MEMBRANE PROTEIN-RELATED"/>
    <property type="match status" value="1"/>
</dbReference>
<feature type="compositionally biased region" description="Basic residues" evidence="1">
    <location>
        <begin position="198"/>
        <end position="213"/>
    </location>
</feature>
<feature type="region of interest" description="Disordered" evidence="1">
    <location>
        <begin position="58"/>
        <end position="109"/>
    </location>
</feature>
<evidence type="ECO:0008006" key="5">
    <source>
        <dbReference type="Google" id="ProtNLM"/>
    </source>
</evidence>
<accession>A0A1H0FKF3</accession>
<name>A0A1H0FKF3_9PSEU</name>
<organism evidence="3 4">
    <name type="scientific">Actinokineospora alba</name>
    <dbReference type="NCBI Taxonomy" id="504798"/>
    <lineage>
        <taxon>Bacteria</taxon>
        <taxon>Bacillati</taxon>
        <taxon>Actinomycetota</taxon>
        <taxon>Actinomycetes</taxon>
        <taxon>Pseudonocardiales</taxon>
        <taxon>Pseudonocardiaceae</taxon>
        <taxon>Actinokineospora</taxon>
    </lineage>
</organism>
<keyword evidence="2" id="KW-0472">Membrane</keyword>
<sequence length="213" mass="23047">MKPVRLWIGLVLLVLGTFLALDALDVLDALDAGTTIDWWWPAALSGLGVVAMITRGGSRSARRGHRVGPDPAGRHQRLGRRGPDRARAAHHDRHRCAGQCRAQPHPRPPLPAPVALFGEAKTTDHGEHFEHSTVSAVFGGATLDLRDAHIDRSATVDAFALFSGVDVLVPRGWRVSVGGLPIFGGYEDKTRGNGSLPRTRRCSRSTRPRSSAR</sequence>
<gene>
    <name evidence="3" type="ORF">SAMN05192558_101413</name>
</gene>
<reference evidence="4" key="1">
    <citation type="submission" date="2016-10" db="EMBL/GenBank/DDBJ databases">
        <authorList>
            <person name="Varghese N."/>
            <person name="Submissions S."/>
        </authorList>
    </citation>
    <scope>NUCLEOTIDE SEQUENCE [LARGE SCALE GENOMIC DNA]</scope>
    <source>
        <strain evidence="4">IBRC-M 10655</strain>
    </source>
</reference>
<dbReference type="PANTHER" id="PTHR40763:SF5">
    <property type="entry name" value="MEMBRANE PROTEIN"/>
    <property type="match status" value="1"/>
</dbReference>
<protein>
    <recommendedName>
        <fullName evidence="5">Cell wall-active antibiotics response 4TMS YvqF</fullName>
    </recommendedName>
</protein>
<feature type="transmembrane region" description="Helical" evidence="2">
    <location>
        <begin position="39"/>
        <end position="57"/>
    </location>
</feature>
<keyword evidence="2" id="KW-1133">Transmembrane helix</keyword>
<evidence type="ECO:0000256" key="1">
    <source>
        <dbReference type="SAM" id="MobiDB-lite"/>
    </source>
</evidence>
<dbReference type="AlphaFoldDB" id="A0A1H0FKF3"/>
<feature type="region of interest" description="Disordered" evidence="1">
    <location>
        <begin position="187"/>
        <end position="213"/>
    </location>
</feature>
<dbReference type="RefSeq" id="WP_228769607.1">
    <property type="nucleotide sequence ID" value="NZ_FNDV01000003.1"/>
</dbReference>
<proteinExistence type="predicted"/>
<keyword evidence="2" id="KW-0812">Transmembrane</keyword>
<keyword evidence="4" id="KW-1185">Reference proteome</keyword>
<evidence type="ECO:0000313" key="3">
    <source>
        <dbReference type="EMBL" id="SDN95248.1"/>
    </source>
</evidence>
<dbReference type="EMBL" id="FNJB01000001">
    <property type="protein sequence ID" value="SDN95248.1"/>
    <property type="molecule type" value="Genomic_DNA"/>
</dbReference>
<dbReference type="Proteomes" id="UP000199651">
    <property type="component" value="Unassembled WGS sequence"/>
</dbReference>
<evidence type="ECO:0000256" key="2">
    <source>
        <dbReference type="SAM" id="Phobius"/>
    </source>
</evidence>